<dbReference type="HOGENOM" id="CLU_2018899_0_0_1"/>
<keyword evidence="2" id="KW-0732">Signal</keyword>
<feature type="signal peptide" evidence="2">
    <location>
        <begin position="1"/>
        <end position="32"/>
    </location>
</feature>
<keyword evidence="4" id="KW-1185">Reference proteome</keyword>
<evidence type="ECO:0000256" key="1">
    <source>
        <dbReference type="SAM" id="MobiDB-lite"/>
    </source>
</evidence>
<feature type="compositionally biased region" description="Basic residues" evidence="1">
    <location>
        <begin position="49"/>
        <end position="61"/>
    </location>
</feature>
<dbReference type="Gramene" id="OMERI05G16020.1">
    <property type="protein sequence ID" value="OMERI05G16020.1"/>
    <property type="gene ID" value="OMERI05G16020"/>
</dbReference>
<reference evidence="3" key="1">
    <citation type="submission" date="2015-04" db="UniProtKB">
        <authorList>
            <consortium name="EnsemblPlants"/>
        </authorList>
    </citation>
    <scope>IDENTIFICATION</scope>
</reference>
<evidence type="ECO:0000313" key="3">
    <source>
        <dbReference type="EnsemblPlants" id="OMERI05G16020.1"/>
    </source>
</evidence>
<sequence>MGPTSILFLSFFFLSSLSLLSLLLFSTCDCHGRGGPRCCRGGGGDHGGRHSRRERGKRRPASRLPPSRSRTRAKTRCRTPPTTTPPATPSPAGFGLPSPLSQAGEGKRRRMMGLACGPNVFFF</sequence>
<reference evidence="3" key="2">
    <citation type="submission" date="2018-05" db="EMBL/GenBank/DDBJ databases">
        <title>OmerRS3 (Oryza meridionalis Reference Sequence Version 3).</title>
        <authorList>
            <person name="Zhang J."/>
            <person name="Kudrna D."/>
            <person name="Lee S."/>
            <person name="Talag J."/>
            <person name="Welchert J."/>
            <person name="Wing R.A."/>
        </authorList>
    </citation>
    <scope>NUCLEOTIDE SEQUENCE [LARGE SCALE GENOMIC DNA]</scope>
    <source>
        <strain evidence="3">cv. OR44</strain>
    </source>
</reference>
<dbReference type="AlphaFoldDB" id="A0A0E0DS54"/>
<feature type="chain" id="PRO_5002357213" evidence="2">
    <location>
        <begin position="33"/>
        <end position="123"/>
    </location>
</feature>
<organism evidence="3">
    <name type="scientific">Oryza meridionalis</name>
    <dbReference type="NCBI Taxonomy" id="40149"/>
    <lineage>
        <taxon>Eukaryota</taxon>
        <taxon>Viridiplantae</taxon>
        <taxon>Streptophyta</taxon>
        <taxon>Embryophyta</taxon>
        <taxon>Tracheophyta</taxon>
        <taxon>Spermatophyta</taxon>
        <taxon>Magnoliopsida</taxon>
        <taxon>Liliopsida</taxon>
        <taxon>Poales</taxon>
        <taxon>Poaceae</taxon>
        <taxon>BOP clade</taxon>
        <taxon>Oryzoideae</taxon>
        <taxon>Oryzeae</taxon>
        <taxon>Oryzinae</taxon>
        <taxon>Oryza</taxon>
    </lineage>
</organism>
<protein>
    <submittedName>
        <fullName evidence="3">Uncharacterized protein</fullName>
    </submittedName>
</protein>
<dbReference type="EnsemblPlants" id="OMERI05G16020.1">
    <property type="protein sequence ID" value="OMERI05G16020.1"/>
    <property type="gene ID" value="OMERI05G16020"/>
</dbReference>
<name>A0A0E0DS54_9ORYZ</name>
<accession>A0A0E0DS54</accession>
<evidence type="ECO:0000313" key="4">
    <source>
        <dbReference type="Proteomes" id="UP000008021"/>
    </source>
</evidence>
<feature type="region of interest" description="Disordered" evidence="1">
    <location>
        <begin position="35"/>
        <end position="108"/>
    </location>
</feature>
<proteinExistence type="predicted"/>
<evidence type="ECO:0000256" key="2">
    <source>
        <dbReference type="SAM" id="SignalP"/>
    </source>
</evidence>
<dbReference type="Proteomes" id="UP000008021">
    <property type="component" value="Chromosome 5"/>
</dbReference>